<organism evidence="5 6">
    <name type="scientific">Haemonchus contortus</name>
    <name type="common">Barber pole worm</name>
    <dbReference type="NCBI Taxonomy" id="6289"/>
    <lineage>
        <taxon>Eukaryota</taxon>
        <taxon>Metazoa</taxon>
        <taxon>Ecdysozoa</taxon>
        <taxon>Nematoda</taxon>
        <taxon>Chromadorea</taxon>
        <taxon>Rhabditida</taxon>
        <taxon>Rhabditina</taxon>
        <taxon>Rhabditomorpha</taxon>
        <taxon>Strongyloidea</taxon>
        <taxon>Trichostrongylidae</taxon>
        <taxon>Haemonchus</taxon>
    </lineage>
</organism>
<keyword evidence="2" id="KW-0472">Membrane</keyword>
<keyword evidence="2" id="KW-1133">Transmembrane helix</keyword>
<evidence type="ECO:0000259" key="4">
    <source>
        <dbReference type="Pfam" id="PF07245"/>
    </source>
</evidence>
<feature type="domain" description="Phlebovirus glycoprotein G2 fusion" evidence="4">
    <location>
        <begin position="318"/>
        <end position="468"/>
    </location>
</feature>
<dbReference type="Pfam" id="PF07245">
    <property type="entry name" value="Phlebovirus_G2"/>
    <property type="match status" value="1"/>
</dbReference>
<evidence type="ECO:0000313" key="6">
    <source>
        <dbReference type="WBParaSite" id="HCON_00032510-00001"/>
    </source>
</evidence>
<feature type="domain" description="Phlebovirus glycoprotein G1" evidence="3">
    <location>
        <begin position="154"/>
        <end position="291"/>
    </location>
</feature>
<dbReference type="WBParaSite" id="HCON_00032510-00001">
    <property type="protein sequence ID" value="HCON_00032510-00001"/>
    <property type="gene ID" value="HCON_00032510"/>
</dbReference>
<dbReference type="Gene3D" id="2.60.98.50">
    <property type="match status" value="1"/>
</dbReference>
<dbReference type="OrthoDB" id="5875705at2759"/>
<dbReference type="Pfam" id="PF07243">
    <property type="entry name" value="Phlebovirus_G1"/>
    <property type="match status" value="1"/>
</dbReference>
<keyword evidence="2" id="KW-0812">Transmembrane</keyword>
<evidence type="ECO:0000259" key="3">
    <source>
        <dbReference type="Pfam" id="PF07243"/>
    </source>
</evidence>
<evidence type="ECO:0000313" key="5">
    <source>
        <dbReference type="Proteomes" id="UP000025227"/>
    </source>
</evidence>
<reference evidence="6" key="1">
    <citation type="submission" date="2020-12" db="UniProtKB">
        <authorList>
            <consortium name="WormBaseParasite"/>
        </authorList>
    </citation>
    <scope>IDENTIFICATION</scope>
    <source>
        <strain evidence="6">MHco3</strain>
    </source>
</reference>
<feature type="transmembrane region" description="Helical" evidence="2">
    <location>
        <begin position="229"/>
        <end position="255"/>
    </location>
</feature>
<dbReference type="GO" id="GO:0016020">
    <property type="term" value="C:membrane"/>
    <property type="evidence" value="ECO:0007669"/>
    <property type="project" value="InterPro"/>
</dbReference>
<dbReference type="OMA" id="CEDINAF"/>
<sequence length="490" mass="55173">MGAGLQGFGNAPGVPAAKTWQIATDVPEEIMRPMPNGRTVRRPVNHLIPLELGDDEIIQEKRKTDERHDESPETEPRYNLRPRRNTAKTETHGDATRATSIRSSIFTLTTALILLPMLTATSPILTNGNNSSIGIECIQGGAKLNAHKVRRYELCAENLCVTKMKPPPEETIIFPPEITLHEHRVQWKLYDGNHFTHLEVTCPPTSFCDNVNCWFCTANILNPECSPRAAIMAIATILYILTALLYALCYVPMVIGKPFRLIYAALVTFAAYIGRLLWIAFRKLRRRQRRRRNDIEAFLRAPLLSIAVAFVISLSMACQHVDVFTHEATTCLISSNGRKICSMETKEVLKLNSLQQEACIRFLFNRTLVKEVRIIWKGLQLTCEKKSTAFTRSTKQHVIDSKRCPGVGSCTGNKCEDINAFSKIEELAPGNNYPGITSCVESCGGPGCGCFYWSSGCLFYRIYRVSQNYLRQSFVIFKVEIISQIHITCY</sequence>
<protein>
    <submittedName>
        <fullName evidence="6">Phlebovirus_G2 domain-containing protein</fullName>
    </submittedName>
</protein>
<dbReference type="Proteomes" id="UP000025227">
    <property type="component" value="Unplaced"/>
</dbReference>
<feature type="region of interest" description="Disordered" evidence="1">
    <location>
        <begin position="51"/>
        <end position="96"/>
    </location>
</feature>
<proteinExistence type="predicted"/>
<feature type="compositionally biased region" description="Basic and acidic residues" evidence="1">
    <location>
        <begin position="58"/>
        <end position="78"/>
    </location>
</feature>
<feature type="transmembrane region" description="Helical" evidence="2">
    <location>
        <begin position="261"/>
        <end position="281"/>
    </location>
</feature>
<keyword evidence="5" id="KW-1185">Reference proteome</keyword>
<accession>A0A7I4Y1J7</accession>
<dbReference type="InterPro" id="IPR010826">
    <property type="entry name" value="Phlebovirus_G1"/>
</dbReference>
<evidence type="ECO:0000256" key="1">
    <source>
        <dbReference type="SAM" id="MobiDB-lite"/>
    </source>
</evidence>
<evidence type="ECO:0000256" key="2">
    <source>
        <dbReference type="SAM" id="Phobius"/>
    </source>
</evidence>
<dbReference type="InterPro" id="IPR009878">
    <property type="entry name" value="Phlebovirus_G2_fusion"/>
</dbReference>
<name>A0A7I4Y1J7_HAECO</name>
<dbReference type="AlphaFoldDB" id="A0A7I4Y1J7"/>
<feature type="transmembrane region" description="Helical" evidence="2">
    <location>
        <begin position="297"/>
        <end position="317"/>
    </location>
</feature>